<dbReference type="PANTHER" id="PTHR36842:SF1">
    <property type="entry name" value="PROTEIN TOLB"/>
    <property type="match status" value="1"/>
</dbReference>
<keyword evidence="4" id="KW-1185">Reference proteome</keyword>
<dbReference type="Gene3D" id="2.120.10.30">
    <property type="entry name" value="TolB, C-terminal domain"/>
    <property type="match status" value="1"/>
</dbReference>
<dbReference type="RefSeq" id="WP_395813743.1">
    <property type="nucleotide sequence ID" value="NZ_CP043494.1"/>
</dbReference>
<reference evidence="3 4" key="1">
    <citation type="submission" date="2019-08" db="EMBL/GenBank/DDBJ databases">
        <title>Archangium and Cystobacter genomes.</title>
        <authorList>
            <person name="Chen I.-C.K."/>
            <person name="Wielgoss S."/>
        </authorList>
    </citation>
    <scope>NUCLEOTIDE SEQUENCE [LARGE SCALE GENOMIC DNA]</scope>
    <source>
        <strain evidence="3 4">Cbm 6</strain>
    </source>
</reference>
<evidence type="ECO:0000313" key="4">
    <source>
        <dbReference type="Proteomes" id="UP001611383"/>
    </source>
</evidence>
<feature type="chain" id="PRO_5047274335" description="TolB protein" evidence="2">
    <location>
        <begin position="18"/>
        <end position="325"/>
    </location>
</feature>
<proteinExistence type="inferred from homology"/>
<accession>A0ABY9WQD3</accession>
<organism evidence="3 4">
    <name type="scientific">Archangium minus</name>
    <dbReference type="NCBI Taxonomy" id="83450"/>
    <lineage>
        <taxon>Bacteria</taxon>
        <taxon>Pseudomonadati</taxon>
        <taxon>Myxococcota</taxon>
        <taxon>Myxococcia</taxon>
        <taxon>Myxococcales</taxon>
        <taxon>Cystobacterineae</taxon>
        <taxon>Archangiaceae</taxon>
        <taxon>Archangium</taxon>
    </lineage>
</organism>
<dbReference type="PANTHER" id="PTHR36842">
    <property type="entry name" value="PROTEIN TOLB HOMOLOG"/>
    <property type="match status" value="1"/>
</dbReference>
<dbReference type="Proteomes" id="UP001611383">
    <property type="component" value="Chromosome"/>
</dbReference>
<evidence type="ECO:0000256" key="1">
    <source>
        <dbReference type="ARBA" id="ARBA00009820"/>
    </source>
</evidence>
<dbReference type="Pfam" id="PF07676">
    <property type="entry name" value="PD40"/>
    <property type="match status" value="1"/>
</dbReference>
<dbReference type="InterPro" id="IPR011042">
    <property type="entry name" value="6-blade_b-propeller_TolB-like"/>
</dbReference>
<sequence length="325" mass="33593">MKALLRIVGLVAAAGLAACEPIDVDLGGGGGAGGAFSRGFVFVRGDSASSRNVFAVDDNGDPNSPLQLTTQGGAYYPTVSRNGRSVAFIRRAGSVHELQVVPTTGQGQPSTVFSSTSTSACSGCTNFRYPTFSPNGQAIVFTLDRGNATQLARVNADGSGFQLLPNSGNYYFGSTSFTPDGLGLIAAGSRYSRSEFELLLHVNLANGLANVVANVQGSDGAQVILSRVAVSPDGSKVAFDARTSSGSRIYVGTIDGQQQIFDITQVTGRVGVTDSYPSWRGNAEIGFLSDDGGSDNIYRVSASSVRGSGNVVLVVPKAMEPFYGG</sequence>
<evidence type="ECO:0000256" key="2">
    <source>
        <dbReference type="SAM" id="SignalP"/>
    </source>
</evidence>
<gene>
    <name evidence="3" type="ORF">F0U60_03065</name>
</gene>
<name>A0ABY9WQD3_9BACT</name>
<evidence type="ECO:0008006" key="5">
    <source>
        <dbReference type="Google" id="ProtNLM"/>
    </source>
</evidence>
<dbReference type="InterPro" id="IPR011659">
    <property type="entry name" value="WD40"/>
</dbReference>
<protein>
    <recommendedName>
        <fullName evidence="5">TolB protein</fullName>
    </recommendedName>
</protein>
<dbReference type="EMBL" id="CP043494">
    <property type="protein sequence ID" value="WNG43191.1"/>
    <property type="molecule type" value="Genomic_DNA"/>
</dbReference>
<keyword evidence="2" id="KW-0732">Signal</keyword>
<evidence type="ECO:0000313" key="3">
    <source>
        <dbReference type="EMBL" id="WNG43191.1"/>
    </source>
</evidence>
<comment type="similarity">
    <text evidence="1">Belongs to the TolB family.</text>
</comment>
<dbReference type="SUPFAM" id="SSF82171">
    <property type="entry name" value="DPP6 N-terminal domain-like"/>
    <property type="match status" value="1"/>
</dbReference>
<feature type="signal peptide" evidence="2">
    <location>
        <begin position="1"/>
        <end position="17"/>
    </location>
</feature>
<dbReference type="PROSITE" id="PS51257">
    <property type="entry name" value="PROKAR_LIPOPROTEIN"/>
    <property type="match status" value="1"/>
</dbReference>